<dbReference type="Gene3D" id="1.20.1600.10">
    <property type="entry name" value="Outer membrane efflux proteins (OEP)"/>
    <property type="match status" value="1"/>
</dbReference>
<keyword evidence="5" id="KW-0812">Transmembrane</keyword>
<keyword evidence="7" id="KW-0998">Cell outer membrane</keyword>
<dbReference type="Proteomes" id="UP001257234">
    <property type="component" value="Unassembled WGS sequence"/>
</dbReference>
<evidence type="ECO:0000256" key="3">
    <source>
        <dbReference type="ARBA" id="ARBA00022448"/>
    </source>
</evidence>
<dbReference type="PANTHER" id="PTHR30026">
    <property type="entry name" value="OUTER MEMBRANE PROTEIN TOLC"/>
    <property type="match status" value="1"/>
</dbReference>
<dbReference type="InterPro" id="IPR051906">
    <property type="entry name" value="TolC-like"/>
</dbReference>
<comment type="similarity">
    <text evidence="2">Belongs to the outer membrane factor (OMF) (TC 1.B.17) family.</text>
</comment>
<comment type="subcellular location">
    <subcellularLocation>
        <location evidence="1">Cell outer membrane</location>
    </subcellularLocation>
</comment>
<keyword evidence="9" id="KW-0732">Signal</keyword>
<evidence type="ECO:0000256" key="4">
    <source>
        <dbReference type="ARBA" id="ARBA00022452"/>
    </source>
</evidence>
<dbReference type="SUPFAM" id="SSF56954">
    <property type="entry name" value="Outer membrane efflux proteins (OEP)"/>
    <property type="match status" value="1"/>
</dbReference>
<evidence type="ECO:0000313" key="10">
    <source>
        <dbReference type="EMBL" id="MDR5590522.1"/>
    </source>
</evidence>
<protein>
    <submittedName>
        <fullName evidence="10">TolC family protein</fullName>
    </submittedName>
</protein>
<evidence type="ECO:0000256" key="1">
    <source>
        <dbReference type="ARBA" id="ARBA00004442"/>
    </source>
</evidence>
<evidence type="ECO:0000256" key="7">
    <source>
        <dbReference type="ARBA" id="ARBA00023237"/>
    </source>
</evidence>
<dbReference type="PANTHER" id="PTHR30026:SF20">
    <property type="entry name" value="OUTER MEMBRANE PROTEIN TOLC"/>
    <property type="match status" value="1"/>
</dbReference>
<feature type="coiled-coil region" evidence="8">
    <location>
        <begin position="375"/>
        <end position="402"/>
    </location>
</feature>
<organism evidence="10 11">
    <name type="scientific">Christiangramia sediminicola</name>
    <dbReference type="NCBI Taxonomy" id="3073267"/>
    <lineage>
        <taxon>Bacteria</taxon>
        <taxon>Pseudomonadati</taxon>
        <taxon>Bacteroidota</taxon>
        <taxon>Flavobacteriia</taxon>
        <taxon>Flavobacteriales</taxon>
        <taxon>Flavobacteriaceae</taxon>
        <taxon>Christiangramia</taxon>
    </lineage>
</organism>
<evidence type="ECO:0000256" key="8">
    <source>
        <dbReference type="SAM" id="Coils"/>
    </source>
</evidence>
<keyword evidence="8" id="KW-0175">Coiled coil</keyword>
<evidence type="ECO:0000256" key="9">
    <source>
        <dbReference type="SAM" id="SignalP"/>
    </source>
</evidence>
<dbReference type="RefSeq" id="WP_309561398.1">
    <property type="nucleotide sequence ID" value="NZ_JAVJIU010000003.1"/>
</dbReference>
<feature type="signal peptide" evidence="9">
    <location>
        <begin position="1"/>
        <end position="18"/>
    </location>
</feature>
<gene>
    <name evidence="10" type="ORF">RE431_07720</name>
</gene>
<evidence type="ECO:0000256" key="2">
    <source>
        <dbReference type="ARBA" id="ARBA00007613"/>
    </source>
</evidence>
<keyword evidence="11" id="KW-1185">Reference proteome</keyword>
<feature type="chain" id="PRO_5045881788" evidence="9">
    <location>
        <begin position="19"/>
        <end position="462"/>
    </location>
</feature>
<accession>A0ABU1ER65</accession>
<name>A0ABU1ER65_9FLAO</name>
<comment type="caution">
    <text evidence="10">The sequence shown here is derived from an EMBL/GenBank/DDBJ whole genome shotgun (WGS) entry which is preliminary data.</text>
</comment>
<sequence>MRKLIFFLMTLTFAFSSAQEQDSLQLEFGEYMAIVKNFHPLVKQAGLVVDEGEFKLMKARGAFDPKIAGGFSNKEFKGTEYYSLFDAAFKIPTYYGLEFNAKFEDNGGYYLNPQNTVPEDGLFSAGVNLDITNGLWMSERMASLKQAKIYREQTKAKRDIAVANVIYNAVNAYFEWYATYQELELYERFLDNAEFRLESVKTSFRAGDMPAVDTLEANTNYRNRKIQYQQAQLDYTKSSLNLSNYLWTDNDVPVEITENVFPDEELFQEVDQLWIPNELNALEDVENNPKIRSLEYDLDIRRVERDLMGNKLLPNIDLTYNFLTSEPREWRGLNTADYKFGLKLELPIFLRKERGNLQLAKVALENTRFELISASREIENKIQALQTEIASFREQLVEMNELVDNYDDLVSAEVRLFQLGDSSLFLVNNRENSFISAKLKEISLQKKYLKSRAELKKITANF</sequence>
<keyword evidence="4" id="KW-1134">Transmembrane beta strand</keyword>
<dbReference type="Pfam" id="PF02321">
    <property type="entry name" value="OEP"/>
    <property type="match status" value="2"/>
</dbReference>
<evidence type="ECO:0000256" key="6">
    <source>
        <dbReference type="ARBA" id="ARBA00023136"/>
    </source>
</evidence>
<dbReference type="InterPro" id="IPR003423">
    <property type="entry name" value="OMP_efflux"/>
</dbReference>
<keyword evidence="6" id="KW-0472">Membrane</keyword>
<evidence type="ECO:0000313" key="11">
    <source>
        <dbReference type="Proteomes" id="UP001257234"/>
    </source>
</evidence>
<proteinExistence type="inferred from homology"/>
<keyword evidence="3" id="KW-0813">Transport</keyword>
<evidence type="ECO:0000256" key="5">
    <source>
        <dbReference type="ARBA" id="ARBA00022692"/>
    </source>
</evidence>
<reference evidence="11" key="1">
    <citation type="submission" date="2023-07" db="EMBL/GenBank/DDBJ databases">
        <title>Christiangramia sp. SM2212., a novel bacterium of the family Flavobacteriaceae isolated from the sea sediment.</title>
        <authorList>
            <person name="Wang J."/>
            <person name="Zhang X."/>
        </authorList>
    </citation>
    <scope>NUCLEOTIDE SEQUENCE [LARGE SCALE GENOMIC DNA]</scope>
    <source>
        <strain evidence="11">SM2212</strain>
    </source>
</reference>
<dbReference type="EMBL" id="JAVJIU010000003">
    <property type="protein sequence ID" value="MDR5590522.1"/>
    <property type="molecule type" value="Genomic_DNA"/>
</dbReference>